<proteinExistence type="predicted"/>
<evidence type="ECO:0000256" key="1">
    <source>
        <dbReference type="SAM" id="MobiDB-lite"/>
    </source>
</evidence>
<keyword evidence="3" id="KW-1185">Reference proteome</keyword>
<evidence type="ECO:0000313" key="2">
    <source>
        <dbReference type="EMBL" id="CAK7353074.1"/>
    </source>
</evidence>
<dbReference type="Proteomes" id="UP001314170">
    <property type="component" value="Unassembled WGS sequence"/>
</dbReference>
<organism evidence="2 3">
    <name type="scientific">Dovyalis caffra</name>
    <dbReference type="NCBI Taxonomy" id="77055"/>
    <lineage>
        <taxon>Eukaryota</taxon>
        <taxon>Viridiplantae</taxon>
        <taxon>Streptophyta</taxon>
        <taxon>Embryophyta</taxon>
        <taxon>Tracheophyta</taxon>
        <taxon>Spermatophyta</taxon>
        <taxon>Magnoliopsida</taxon>
        <taxon>eudicotyledons</taxon>
        <taxon>Gunneridae</taxon>
        <taxon>Pentapetalae</taxon>
        <taxon>rosids</taxon>
        <taxon>fabids</taxon>
        <taxon>Malpighiales</taxon>
        <taxon>Salicaceae</taxon>
        <taxon>Flacourtieae</taxon>
        <taxon>Dovyalis</taxon>
    </lineage>
</organism>
<accession>A0AAV1SKY0</accession>
<feature type="compositionally biased region" description="Polar residues" evidence="1">
    <location>
        <begin position="10"/>
        <end position="22"/>
    </location>
</feature>
<reference evidence="2 3" key="1">
    <citation type="submission" date="2024-01" db="EMBL/GenBank/DDBJ databases">
        <authorList>
            <person name="Waweru B."/>
        </authorList>
    </citation>
    <scope>NUCLEOTIDE SEQUENCE [LARGE SCALE GENOMIC DNA]</scope>
</reference>
<protein>
    <submittedName>
        <fullName evidence="2">Uncharacterized protein</fullName>
    </submittedName>
</protein>
<comment type="caution">
    <text evidence="2">The sequence shown here is derived from an EMBL/GenBank/DDBJ whole genome shotgun (WGS) entry which is preliminary data.</text>
</comment>
<evidence type="ECO:0000313" key="3">
    <source>
        <dbReference type="Proteomes" id="UP001314170"/>
    </source>
</evidence>
<feature type="region of interest" description="Disordered" evidence="1">
    <location>
        <begin position="1"/>
        <end position="26"/>
    </location>
</feature>
<sequence length="133" mass="14669">MTLLDRIKQRTASYHINQPSSSEKNENLCGKRISHHSTRGPNNSIDGCGSVANSSSVSYQDKSSVFFPHKLVVTQRGEDSGHSKLSPLSITNSTARVGDTQKVIRKDKPNVLPKIKWGDLEDVVLILHCENNS</sequence>
<dbReference type="AlphaFoldDB" id="A0AAV1SKY0"/>
<gene>
    <name evidence="2" type="ORF">DCAF_LOCUS24544</name>
</gene>
<dbReference type="EMBL" id="CAWUPB010001194">
    <property type="protein sequence ID" value="CAK7353074.1"/>
    <property type="molecule type" value="Genomic_DNA"/>
</dbReference>
<name>A0AAV1SKY0_9ROSI</name>